<name>A0A2A6CK47_PRIPA</name>
<dbReference type="PANTHER" id="PTHR47521">
    <property type="entry name" value="SERPENTINE RECEPTOR, CLASS E (EPSILON)-RELATED"/>
    <property type="match status" value="1"/>
</dbReference>
<dbReference type="InterPro" id="IPR052860">
    <property type="entry name" value="NRL-GPCR1"/>
</dbReference>
<evidence type="ECO:0000313" key="1">
    <source>
        <dbReference type="EnsemblMetazoa" id="PPA32096.1"/>
    </source>
</evidence>
<dbReference type="Proteomes" id="UP000005239">
    <property type="component" value="Unassembled WGS sequence"/>
</dbReference>
<evidence type="ECO:0000313" key="2">
    <source>
        <dbReference type="Proteomes" id="UP000005239"/>
    </source>
</evidence>
<accession>A0A2A6CK47</accession>
<reference evidence="1" key="2">
    <citation type="submission" date="2022-06" db="UniProtKB">
        <authorList>
            <consortium name="EnsemblMetazoa"/>
        </authorList>
    </citation>
    <scope>IDENTIFICATION</scope>
    <source>
        <strain evidence="1">PS312</strain>
    </source>
</reference>
<reference evidence="2" key="1">
    <citation type="journal article" date="2008" name="Nat. Genet.">
        <title>The Pristionchus pacificus genome provides a unique perspective on nematode lifestyle and parasitism.</title>
        <authorList>
            <person name="Dieterich C."/>
            <person name="Clifton S.W."/>
            <person name="Schuster L.N."/>
            <person name="Chinwalla A."/>
            <person name="Delehaunty K."/>
            <person name="Dinkelacker I."/>
            <person name="Fulton L."/>
            <person name="Fulton R."/>
            <person name="Godfrey J."/>
            <person name="Minx P."/>
            <person name="Mitreva M."/>
            <person name="Roeseler W."/>
            <person name="Tian H."/>
            <person name="Witte H."/>
            <person name="Yang S.P."/>
            <person name="Wilson R.K."/>
            <person name="Sommer R.J."/>
        </authorList>
    </citation>
    <scope>NUCLEOTIDE SEQUENCE [LARGE SCALE GENOMIC DNA]</scope>
    <source>
        <strain evidence="2">PS312</strain>
    </source>
</reference>
<dbReference type="EnsemblMetazoa" id="PPA32096.1">
    <property type="protein sequence ID" value="PPA32096.1"/>
    <property type="gene ID" value="WBGene00204959"/>
</dbReference>
<dbReference type="PANTHER" id="PTHR47521:SF18">
    <property type="entry name" value="G PROTEIN-COUPLED RECEPTOR-RELATED"/>
    <property type="match status" value="1"/>
</dbReference>
<keyword evidence="2" id="KW-1185">Reference proteome</keyword>
<organism evidence="1 2">
    <name type="scientific">Pristionchus pacificus</name>
    <name type="common">Parasitic nematode worm</name>
    <dbReference type="NCBI Taxonomy" id="54126"/>
    <lineage>
        <taxon>Eukaryota</taxon>
        <taxon>Metazoa</taxon>
        <taxon>Ecdysozoa</taxon>
        <taxon>Nematoda</taxon>
        <taxon>Chromadorea</taxon>
        <taxon>Rhabditida</taxon>
        <taxon>Rhabditina</taxon>
        <taxon>Diplogasteromorpha</taxon>
        <taxon>Diplogasteroidea</taxon>
        <taxon>Neodiplogasteridae</taxon>
        <taxon>Pristionchus</taxon>
    </lineage>
</organism>
<sequence length="320" mass="36971">MTSLSNNSTVLDLYPVLQIVQFLPVSFAFPPLLFVFTYLNRMALHSNCRALMFTWIGAFIVMVTINLLMSLFDLAAGHYNPQNISETEWGPYLYTGHGMTHAFSSVQELYIAVERAVACYRPDKYHNRSFNWPIFLLLESIALLWTYCYMLIIQTDNFFYIGATSNTVDTSALLCMIFGSLFIRRMKLVQHDTLNAKYQVREAATVSHIILLIGFVSLFSKMSAMIWVWLFVMDLASFSIITTSAVMMHTVNCGFVGYLFIWKHEGLRRRAVNLSRAYCRTGGSIRTGIMRYADIELRLRYTELEQDTEIHFNELARYWA</sequence>
<protein>
    <submittedName>
        <fullName evidence="1">Uncharacterized protein</fullName>
    </submittedName>
</protein>
<dbReference type="AlphaFoldDB" id="A0A2A6CK47"/>
<accession>A0A8R1YPH9</accession>
<gene>
    <name evidence="1" type="primary">WBGene00204959</name>
</gene>
<proteinExistence type="predicted"/>